<feature type="compositionally biased region" description="Basic and acidic residues" evidence="1">
    <location>
        <begin position="109"/>
        <end position="121"/>
    </location>
</feature>
<organism evidence="3 4">
    <name type="scientific">Celeribacter ethanolicus</name>
    <dbReference type="NCBI Taxonomy" id="1758178"/>
    <lineage>
        <taxon>Bacteria</taxon>
        <taxon>Pseudomonadati</taxon>
        <taxon>Pseudomonadota</taxon>
        <taxon>Alphaproteobacteria</taxon>
        <taxon>Rhodobacterales</taxon>
        <taxon>Roseobacteraceae</taxon>
        <taxon>Celeribacter</taxon>
    </lineage>
</organism>
<feature type="region of interest" description="Disordered" evidence="1">
    <location>
        <begin position="87"/>
        <end position="121"/>
    </location>
</feature>
<feature type="domain" description="Glycosyltransferase 2-like" evidence="2">
    <location>
        <begin position="134"/>
        <end position="251"/>
    </location>
</feature>
<sequence length="425" mass="47261">MVQRSRAAVSFHGAGDRPGRLGRAPYRPATFREDVGTVAPRRDPARGQCGVAAPRTGDPQLHRRGLSGQFPVPGASPHPRRCRPLRHARAGSGSGFSETGRSTRACDLLPDRRGDGDRVRHAEGSKPVRLDLALVIPVHDDLPGLTRLVGEARQNGLFRQIIVVDDASPLPVPAMEGVTLCRLPDNRGAGAARNAGLDLVDCTHVLFLDADDTLLPELSRLTEHLAETPNFDLCQFKYAQSSELRHGHWGQPDYDEAVWAEAGLSLARHKVLSPAQRHLIAQTANYPWNKICRTEFLRAEGIRFMEIPLHNDLAFHWRVLSRAKTVIASDRICTYHRVHTGRAHLTNRRGHERLCVFDALDTVRRELAPLDPDWHAAFAAFASGLVTWARQGLDEASLDQFDRLSDQFFENMKETGFPPARSDKF</sequence>
<dbReference type="InterPro" id="IPR029044">
    <property type="entry name" value="Nucleotide-diphossugar_trans"/>
</dbReference>
<dbReference type="Pfam" id="PF00535">
    <property type="entry name" value="Glycos_transf_2"/>
    <property type="match status" value="1"/>
</dbReference>
<proteinExistence type="predicted"/>
<reference evidence="3 4" key="1">
    <citation type="submission" date="2017-06" db="EMBL/GenBank/DDBJ databases">
        <title>Celeribacter sp. TSPH2 complete genome sequence.</title>
        <authorList>
            <person name="Woo J.-H."/>
            <person name="Kim H.-S."/>
        </authorList>
    </citation>
    <scope>NUCLEOTIDE SEQUENCE [LARGE SCALE GENOMIC DNA]</scope>
    <source>
        <strain evidence="3 4">TSPH2</strain>
    </source>
</reference>
<accession>A0A291GEH9</accession>
<dbReference type="SUPFAM" id="SSF53448">
    <property type="entry name" value="Nucleotide-diphospho-sugar transferases"/>
    <property type="match status" value="1"/>
</dbReference>
<protein>
    <recommendedName>
        <fullName evidence="2">Glycosyltransferase 2-like domain-containing protein</fullName>
    </recommendedName>
</protein>
<keyword evidence="4" id="KW-1185">Reference proteome</keyword>
<feature type="region of interest" description="Disordered" evidence="1">
    <location>
        <begin position="39"/>
        <end position="64"/>
    </location>
</feature>
<evidence type="ECO:0000313" key="4">
    <source>
        <dbReference type="Proteomes" id="UP000217935"/>
    </source>
</evidence>
<evidence type="ECO:0000256" key="1">
    <source>
        <dbReference type="SAM" id="MobiDB-lite"/>
    </source>
</evidence>
<dbReference type="EMBL" id="CP022196">
    <property type="protein sequence ID" value="ATG48470.1"/>
    <property type="molecule type" value="Genomic_DNA"/>
</dbReference>
<name>A0A291GEH9_9RHOB</name>
<dbReference type="Gene3D" id="3.90.550.10">
    <property type="entry name" value="Spore Coat Polysaccharide Biosynthesis Protein SpsA, Chain A"/>
    <property type="match status" value="1"/>
</dbReference>
<gene>
    <name evidence="3" type="ORF">CEW89_13390</name>
</gene>
<feature type="region of interest" description="Disordered" evidence="1">
    <location>
        <begin position="1"/>
        <end position="26"/>
    </location>
</feature>
<dbReference type="InterPro" id="IPR001173">
    <property type="entry name" value="Glyco_trans_2-like"/>
</dbReference>
<dbReference type="Proteomes" id="UP000217935">
    <property type="component" value="Chromosome"/>
</dbReference>
<evidence type="ECO:0000313" key="3">
    <source>
        <dbReference type="EMBL" id="ATG48470.1"/>
    </source>
</evidence>
<dbReference type="AlphaFoldDB" id="A0A291GEH9"/>
<evidence type="ECO:0000259" key="2">
    <source>
        <dbReference type="Pfam" id="PF00535"/>
    </source>
</evidence>
<dbReference type="STRING" id="1758178.GCA_001550095_03958"/>
<dbReference type="CDD" id="cd00761">
    <property type="entry name" value="Glyco_tranf_GTA_type"/>
    <property type="match status" value="1"/>
</dbReference>
<dbReference type="KEGG" id="ceh:CEW89_13390"/>